<proteinExistence type="predicted"/>
<dbReference type="Proteomes" id="UP001143856">
    <property type="component" value="Unassembled WGS sequence"/>
</dbReference>
<organism evidence="1 2">
    <name type="scientific">Xylaria curta</name>
    <dbReference type="NCBI Taxonomy" id="42375"/>
    <lineage>
        <taxon>Eukaryota</taxon>
        <taxon>Fungi</taxon>
        <taxon>Dikarya</taxon>
        <taxon>Ascomycota</taxon>
        <taxon>Pezizomycotina</taxon>
        <taxon>Sordariomycetes</taxon>
        <taxon>Xylariomycetidae</taxon>
        <taxon>Xylariales</taxon>
        <taxon>Xylariaceae</taxon>
        <taxon>Xylaria</taxon>
    </lineage>
</organism>
<evidence type="ECO:0000313" key="1">
    <source>
        <dbReference type="EMBL" id="KAJ2985953.1"/>
    </source>
</evidence>
<reference evidence="1" key="1">
    <citation type="submission" date="2022-10" db="EMBL/GenBank/DDBJ databases">
        <title>Genome Sequence of Xylaria curta.</title>
        <authorList>
            <person name="Buettner E."/>
        </authorList>
    </citation>
    <scope>NUCLEOTIDE SEQUENCE</scope>
    <source>
        <strain evidence="1">Babe10</strain>
    </source>
</reference>
<dbReference type="EMBL" id="JAPDGR010001021">
    <property type="protein sequence ID" value="KAJ2985953.1"/>
    <property type="molecule type" value="Genomic_DNA"/>
</dbReference>
<sequence length="1371" mass="154858">MFVVASGLGRSQNLLFFLRPSTPRRPVEAYNSATYDWTGLGYTVAGLVPGLNMDTAPLETVVGEEEVPNPNKNDGGRQPEADVVLERENSALRGYSGPNVDFDMYLSVPKRRPTQPIVRKVNFEGFKNRFSEEECYCAIEVLVAGANINHDIRQEMLMREEYQQSLAKGRYRGRPFQAAPMVGTLAENTDDTLKPEDGGWIQRVRIQSQPILIHLAKVVGETWQFHNSRTFYRPFSVFIYFQSKMKEALVELERKWGEDGHRKMERGVGREESGTQPQENARTDQNEMKSAAEEDFEDCSAEAIANSVGALRDMRCYVNFVDNDIAPLYKQFEGTAPTKIRFDDLWLLFRVGESVFASEASAPAMPSSKPKHTTMYQQLWRVYTLNNPTKPFQYPTLHAEFKPSRASNDTDEDGENSEAPTNCFKVWAYYIDHDGDSYGAVKHEFSIQRYEGEKDIANLPCFPTRFMKHCDDHLQELKKQGEKFQMCIEKRHIECNGWTLATNPDGMALPRVESTGEQRPLHPEYIDSHVIVDFAEAYYEVPDRKPAFHHPLVYSDDWAGTIDAFPIKQWANRQRTKLVYQWDNEIVQTADGVDMWQRREGLAKDTFLQTYNKRQHRQARGSELKLTDEDIMLLPRRLFAYVLRYRKFVAVDLQYLAPVQEQKDVFNNLKIRKDYKDMVKGLVASHFIKRRLEQEFFRSLNVSRSQGIIQGRSSSLVILLHGVPGVGKTATAEAVALEYQKPLFVITCGDLGLTPREVEESLTESFRLAHLWDCVLLLDEADVFLTQRSRFDLKRNALVSVFLRILEYYNGILFLTTNRVGVLDEAFKSRIHMSLYYPPLDEPQVKQIFIMNINRVIDIEKERSDLTNKPAMDVRSSDIESFADTHCQKTKNEGGRWNGRQIRNAFEIASSLARYDSLLEYEKALDSDKDATEPVPVLDKSQFEKVERATVEFERYMKHTKGYNDADFGQTPKFGLGVGGGAFPYQPPSQFAEAEAADGSQYGEAVSQEYYSDQYSAGVSGIQFSNAQPGPMNFGTGAGISNTFQHGIGGSQVSPGPDPFVTSRGHGYGRQTRQGHAGNSAAMSCGGYSQHDAIDASQYEALPQGSVIGVDSVEKVLQQARDLASERGVEGNLEFQRCDANELPFGDGEFDIVFCHQVLHHVHDPVAILKEMTRVTRKGGHVAAREVDYGSLAWYPELPGLNKWEDVHMAVFKANGAQPRAGRYVKAWAMETGFAPEDITFTWGLWNYQDDEAVVWANSWVDRSLNSSYASTSLEKGIATQEDLNHVSESWREWGGVKGAFVVIPSDFTEDQNWLIILLYTTRKALLLGTGSRGSRALALWLFCEGQGSAAVISGESVKGVGSVHPIVQPE</sequence>
<protein>
    <submittedName>
        <fullName evidence="1">Uncharacterized protein</fullName>
    </submittedName>
</protein>
<comment type="caution">
    <text evidence="1">The sequence shown here is derived from an EMBL/GenBank/DDBJ whole genome shotgun (WGS) entry which is preliminary data.</text>
</comment>
<gene>
    <name evidence="1" type="ORF">NUW58_g5264</name>
</gene>
<name>A0ACC1P3P7_9PEZI</name>
<accession>A0ACC1P3P7</accession>
<evidence type="ECO:0000313" key="2">
    <source>
        <dbReference type="Proteomes" id="UP001143856"/>
    </source>
</evidence>
<keyword evidence="2" id="KW-1185">Reference proteome</keyword>